<dbReference type="PANTHER" id="PTHR30126">
    <property type="entry name" value="HTH-TYPE TRANSCRIPTIONAL REGULATOR"/>
    <property type="match status" value="1"/>
</dbReference>
<feature type="domain" description="HTH lysR-type" evidence="5">
    <location>
        <begin position="1"/>
        <end position="60"/>
    </location>
</feature>
<gene>
    <name evidence="6" type="ORF">RJ45_13680</name>
</gene>
<dbReference type="SUPFAM" id="SSF46785">
    <property type="entry name" value="Winged helix' DNA-binding domain"/>
    <property type="match status" value="1"/>
</dbReference>
<evidence type="ECO:0000256" key="4">
    <source>
        <dbReference type="ARBA" id="ARBA00023163"/>
    </source>
</evidence>
<dbReference type="Gene3D" id="3.40.190.290">
    <property type="match status" value="1"/>
</dbReference>
<dbReference type="InterPro" id="IPR036390">
    <property type="entry name" value="WH_DNA-bd_sf"/>
</dbReference>
<dbReference type="SUPFAM" id="SSF53850">
    <property type="entry name" value="Periplasmic binding protein-like II"/>
    <property type="match status" value="1"/>
</dbReference>
<accession>A0A0B9H2R2</accession>
<dbReference type="InterPro" id="IPR005119">
    <property type="entry name" value="LysR_subst-bd"/>
</dbReference>
<evidence type="ECO:0000313" key="6">
    <source>
        <dbReference type="EMBL" id="KHT63127.1"/>
    </source>
</evidence>
<dbReference type="EMBL" id="JWLZ01000161">
    <property type="protein sequence ID" value="KHT63127.1"/>
    <property type="molecule type" value="Genomic_DNA"/>
</dbReference>
<dbReference type="PANTHER" id="PTHR30126:SF94">
    <property type="entry name" value="LYSR FAMILY TRANSCRIPTIONAL REGULATOR"/>
    <property type="match status" value="1"/>
</dbReference>
<dbReference type="Gene3D" id="1.10.10.10">
    <property type="entry name" value="Winged helix-like DNA-binding domain superfamily/Winged helix DNA-binding domain"/>
    <property type="match status" value="1"/>
</dbReference>
<dbReference type="Pfam" id="PF00126">
    <property type="entry name" value="HTH_1"/>
    <property type="match status" value="1"/>
</dbReference>
<dbReference type="GO" id="GO:0003700">
    <property type="term" value="F:DNA-binding transcription factor activity"/>
    <property type="evidence" value="ECO:0007669"/>
    <property type="project" value="InterPro"/>
</dbReference>
<dbReference type="FunFam" id="1.10.10.10:FF:000001">
    <property type="entry name" value="LysR family transcriptional regulator"/>
    <property type="match status" value="1"/>
</dbReference>
<evidence type="ECO:0000256" key="1">
    <source>
        <dbReference type="ARBA" id="ARBA00009437"/>
    </source>
</evidence>
<dbReference type="InterPro" id="IPR036388">
    <property type="entry name" value="WH-like_DNA-bd_sf"/>
</dbReference>
<proteinExistence type="inferred from homology"/>
<keyword evidence="2" id="KW-0805">Transcription regulation</keyword>
<keyword evidence="3" id="KW-0238">DNA-binding</keyword>
<protein>
    <submittedName>
        <fullName evidence="6">XRE family transcriptional regulator</fullName>
    </submittedName>
</protein>
<sequence>MNIALRQLKVFVTVAQELTITAAAEKLFLSKPAVSMALSELEKQLGHKLFDRNNNRLLINEQGKRLLPLADELLARSQDIEQLFSQEGPVTGKLKIGSSDTVGNQVTPFLLRDFRRESGHCDQSLFIANTAQICHMLGEFELDIGLVEGKVQADNLAVIPWLGDEMVVACHPGHPLTKAEQLSLSDLEHSEWILREPGSGTREYFLGRLAPRLEHWHQAFELNNTEAIINCTAAGLGLTLLSRRAVEHAVKDNRLTILSLPLDMQRQYWLLFHKEKYQSPLLKLFIAFCQQWNSPLCQYSQKSADN</sequence>
<evidence type="ECO:0000256" key="2">
    <source>
        <dbReference type="ARBA" id="ARBA00023015"/>
    </source>
</evidence>
<dbReference type="InterPro" id="IPR000847">
    <property type="entry name" value="LysR_HTH_N"/>
</dbReference>
<dbReference type="Proteomes" id="UP000031278">
    <property type="component" value="Unassembled WGS sequence"/>
</dbReference>
<name>A0A0B9H2R2_9GAMM</name>
<dbReference type="GO" id="GO:0000976">
    <property type="term" value="F:transcription cis-regulatory region binding"/>
    <property type="evidence" value="ECO:0007669"/>
    <property type="project" value="TreeGrafter"/>
</dbReference>
<organism evidence="6 7">
    <name type="scientific">Photobacterium gaetbulicola</name>
    <dbReference type="NCBI Taxonomy" id="1295392"/>
    <lineage>
        <taxon>Bacteria</taxon>
        <taxon>Pseudomonadati</taxon>
        <taxon>Pseudomonadota</taxon>
        <taxon>Gammaproteobacteria</taxon>
        <taxon>Vibrionales</taxon>
        <taxon>Vibrionaceae</taxon>
        <taxon>Photobacterium</taxon>
    </lineage>
</organism>
<dbReference type="Pfam" id="PF03466">
    <property type="entry name" value="LysR_substrate"/>
    <property type="match status" value="1"/>
</dbReference>
<dbReference type="AlphaFoldDB" id="A0A0B9H2R2"/>
<reference evidence="6 7" key="1">
    <citation type="submission" date="2014-12" db="EMBL/GenBank/DDBJ databases">
        <title>Genome sequencing of Photobacterium gaetbulicola AD005a.</title>
        <authorList>
            <person name="Adrian T.G.S."/>
            <person name="Chan K.G."/>
        </authorList>
    </citation>
    <scope>NUCLEOTIDE SEQUENCE [LARGE SCALE GENOMIC DNA]</scope>
    <source>
        <strain evidence="6 7">AD005a</strain>
    </source>
</reference>
<dbReference type="PRINTS" id="PR00039">
    <property type="entry name" value="HTHLYSR"/>
</dbReference>
<comment type="caution">
    <text evidence="6">The sequence shown here is derived from an EMBL/GenBank/DDBJ whole genome shotgun (WGS) entry which is preliminary data.</text>
</comment>
<comment type="similarity">
    <text evidence="1">Belongs to the LysR transcriptional regulatory family.</text>
</comment>
<evidence type="ECO:0000259" key="5">
    <source>
        <dbReference type="PROSITE" id="PS50931"/>
    </source>
</evidence>
<dbReference type="PROSITE" id="PS50931">
    <property type="entry name" value="HTH_LYSR"/>
    <property type="match status" value="1"/>
</dbReference>
<evidence type="ECO:0000313" key="7">
    <source>
        <dbReference type="Proteomes" id="UP000031278"/>
    </source>
</evidence>
<dbReference type="RefSeq" id="WP_039462976.1">
    <property type="nucleotide sequence ID" value="NZ_JWLZ01000161.1"/>
</dbReference>
<dbReference type="CDD" id="cd08420">
    <property type="entry name" value="PBP2_CysL_like"/>
    <property type="match status" value="1"/>
</dbReference>
<keyword evidence="4" id="KW-0804">Transcription</keyword>
<evidence type="ECO:0000256" key="3">
    <source>
        <dbReference type="ARBA" id="ARBA00023125"/>
    </source>
</evidence>